<dbReference type="CDD" id="cd01544">
    <property type="entry name" value="PBP1_GalR"/>
    <property type="match status" value="1"/>
</dbReference>
<dbReference type="CDD" id="cd01392">
    <property type="entry name" value="HTH_LacI"/>
    <property type="match status" value="1"/>
</dbReference>
<dbReference type="PRINTS" id="PR00036">
    <property type="entry name" value="HTHLACI"/>
</dbReference>
<dbReference type="InterPro" id="IPR010982">
    <property type="entry name" value="Lambda_DNA-bd_dom_sf"/>
</dbReference>
<dbReference type="InterPro" id="IPR000843">
    <property type="entry name" value="HTH_LacI"/>
</dbReference>
<protein>
    <submittedName>
        <fullName evidence="5">LacI family transcriptional regulator</fullName>
    </submittedName>
</protein>
<evidence type="ECO:0000256" key="3">
    <source>
        <dbReference type="ARBA" id="ARBA00023163"/>
    </source>
</evidence>
<dbReference type="GO" id="GO:0003700">
    <property type="term" value="F:DNA-binding transcription factor activity"/>
    <property type="evidence" value="ECO:0007669"/>
    <property type="project" value="TreeGrafter"/>
</dbReference>
<keyword evidence="2" id="KW-0238">DNA-binding</keyword>
<dbReference type="Gene3D" id="3.40.50.2300">
    <property type="match status" value="2"/>
</dbReference>
<dbReference type="PANTHER" id="PTHR30146">
    <property type="entry name" value="LACI-RELATED TRANSCRIPTIONAL REPRESSOR"/>
    <property type="match status" value="1"/>
</dbReference>
<dbReference type="EMBL" id="SNXX01000027">
    <property type="protein sequence ID" value="TDP89005.1"/>
    <property type="molecule type" value="Genomic_DNA"/>
</dbReference>
<name>A0A2T5RFE7_9FIRM</name>
<dbReference type="Pfam" id="PF13377">
    <property type="entry name" value="Peripla_BP_3"/>
    <property type="match status" value="1"/>
</dbReference>
<evidence type="ECO:0000259" key="4">
    <source>
        <dbReference type="PROSITE" id="PS50932"/>
    </source>
</evidence>
<dbReference type="PANTHER" id="PTHR30146:SF109">
    <property type="entry name" value="HTH-TYPE TRANSCRIPTIONAL REGULATOR GALS"/>
    <property type="match status" value="1"/>
</dbReference>
<dbReference type="AlphaFoldDB" id="A0A2T5RFE7"/>
<comment type="caution">
    <text evidence="5">The sequence shown here is derived from an EMBL/GenBank/DDBJ whole genome shotgun (WGS) entry which is preliminary data.</text>
</comment>
<evidence type="ECO:0000313" key="8">
    <source>
        <dbReference type="Proteomes" id="UP000295176"/>
    </source>
</evidence>
<organism evidence="5 7">
    <name type="scientific">Halanaerobium saccharolyticum</name>
    <dbReference type="NCBI Taxonomy" id="43595"/>
    <lineage>
        <taxon>Bacteria</taxon>
        <taxon>Bacillati</taxon>
        <taxon>Bacillota</taxon>
        <taxon>Clostridia</taxon>
        <taxon>Halanaerobiales</taxon>
        <taxon>Halanaerobiaceae</taxon>
        <taxon>Halanaerobium</taxon>
    </lineage>
</organism>
<dbReference type="Proteomes" id="UP000244089">
    <property type="component" value="Unassembled WGS sequence"/>
</dbReference>
<dbReference type="PROSITE" id="PS50932">
    <property type="entry name" value="HTH_LACI_2"/>
    <property type="match status" value="1"/>
</dbReference>
<dbReference type="EMBL" id="QAXS01000054">
    <property type="protein sequence ID" value="PTV93063.1"/>
    <property type="molecule type" value="Genomic_DNA"/>
</dbReference>
<dbReference type="PROSITE" id="PS00356">
    <property type="entry name" value="HTH_LACI_1"/>
    <property type="match status" value="1"/>
</dbReference>
<dbReference type="Gene3D" id="1.10.260.40">
    <property type="entry name" value="lambda repressor-like DNA-binding domains"/>
    <property type="match status" value="1"/>
</dbReference>
<dbReference type="InterPro" id="IPR046335">
    <property type="entry name" value="LacI/GalR-like_sensor"/>
</dbReference>
<dbReference type="RefSeq" id="WP_108142745.1">
    <property type="nucleotide sequence ID" value="NZ_QAXS01000054.1"/>
</dbReference>
<evidence type="ECO:0000313" key="6">
    <source>
        <dbReference type="EMBL" id="TDP89005.1"/>
    </source>
</evidence>
<dbReference type="Pfam" id="PF00356">
    <property type="entry name" value="LacI"/>
    <property type="match status" value="1"/>
</dbReference>
<dbReference type="SUPFAM" id="SSF47413">
    <property type="entry name" value="lambda repressor-like DNA-binding domains"/>
    <property type="match status" value="1"/>
</dbReference>
<reference evidence="5 7" key="1">
    <citation type="submission" date="2018-04" db="EMBL/GenBank/DDBJ databases">
        <title>Subsurface microbial communities from deep shales in Ohio and West Virginia, USA.</title>
        <authorList>
            <person name="Wrighton K."/>
        </authorList>
    </citation>
    <scope>NUCLEOTIDE SEQUENCE [LARGE SCALE GENOMIC DNA]</scope>
    <source>
        <strain evidence="6 8">MSL 7</strain>
        <strain evidence="5 7">WC1</strain>
    </source>
</reference>
<dbReference type="Proteomes" id="UP000295176">
    <property type="component" value="Unassembled WGS sequence"/>
</dbReference>
<keyword evidence="1" id="KW-0805">Transcription regulation</keyword>
<feature type="domain" description="HTH lacI-type" evidence="4">
    <location>
        <begin position="3"/>
        <end position="59"/>
    </location>
</feature>
<keyword evidence="3" id="KW-0804">Transcription</keyword>
<dbReference type="SMART" id="SM00354">
    <property type="entry name" value="HTH_LACI"/>
    <property type="match status" value="1"/>
</dbReference>
<dbReference type="InterPro" id="IPR028082">
    <property type="entry name" value="Peripla_BP_I"/>
</dbReference>
<dbReference type="SUPFAM" id="SSF53822">
    <property type="entry name" value="Periplasmic binding protein-like I"/>
    <property type="match status" value="1"/>
</dbReference>
<dbReference type="GO" id="GO:0000976">
    <property type="term" value="F:transcription cis-regulatory region binding"/>
    <property type="evidence" value="ECO:0007669"/>
    <property type="project" value="TreeGrafter"/>
</dbReference>
<evidence type="ECO:0000256" key="2">
    <source>
        <dbReference type="ARBA" id="ARBA00023125"/>
    </source>
</evidence>
<accession>A0A2T5RFE7</accession>
<dbReference type="OrthoDB" id="43195at2"/>
<gene>
    <name evidence="6" type="ORF">C7957_1273</name>
    <name evidence="5" type="ORF">C8C76_1543</name>
</gene>
<evidence type="ECO:0000313" key="5">
    <source>
        <dbReference type="EMBL" id="PTV93063.1"/>
    </source>
</evidence>
<sequence>MGVTLKDIAEKAGVSISTVSRVINDDQESPVNEETKQRVWKYVKTLGYHKSSKRSASTKKTKEIGLIFNMTPDIYNHPYFSVILTAIENEIKERGYDLAFSLSEKDIQKQSTRHQVISSDLAGVIVVSDFIEEELLNELKEKFKNLVFIDSYKDDLNRDIILVEREKAGYDLTQYLINKGHRDIAFIGGSFSEKSAPDFYHEKRFLGFKKAMTANNLEWKNKWIIDGSWEKEPAYRATQKLLKQEELPTAIFAASDQMAIGIMRAVHEEGLNIPEDISIISYDNIDMAAYTNPPLTTMNIPKTAIGKLAVKRLVEKIEGLDEDLDIPIRFFVSTKLIERASVDELKKEIK</sequence>
<evidence type="ECO:0000313" key="7">
    <source>
        <dbReference type="Proteomes" id="UP000244089"/>
    </source>
</evidence>
<proteinExistence type="predicted"/>
<evidence type="ECO:0000256" key="1">
    <source>
        <dbReference type="ARBA" id="ARBA00023015"/>
    </source>
</evidence>